<dbReference type="PANTHER" id="PTHR12436:SF38">
    <property type="entry name" value="SAC3 DOMAIN-CONTAINING PROTEIN 1"/>
    <property type="match status" value="1"/>
</dbReference>
<evidence type="ECO:0000313" key="2">
    <source>
        <dbReference type="EMBL" id="KAL1491875.1"/>
    </source>
</evidence>
<evidence type="ECO:0000259" key="1">
    <source>
        <dbReference type="Pfam" id="PF03399"/>
    </source>
</evidence>
<dbReference type="InterPro" id="IPR005062">
    <property type="entry name" value="SAC3/GANP/THP3_conserved"/>
</dbReference>
<feature type="domain" description="SAC3/GANP/THP3 conserved" evidence="1">
    <location>
        <begin position="13"/>
        <end position="300"/>
    </location>
</feature>
<dbReference type="Proteomes" id="UP001566132">
    <property type="component" value="Unassembled WGS sequence"/>
</dbReference>
<dbReference type="Gene3D" id="1.25.40.990">
    <property type="match status" value="1"/>
</dbReference>
<organism evidence="2 3">
    <name type="scientific">Hypothenemus hampei</name>
    <name type="common">Coffee berry borer</name>
    <dbReference type="NCBI Taxonomy" id="57062"/>
    <lineage>
        <taxon>Eukaryota</taxon>
        <taxon>Metazoa</taxon>
        <taxon>Ecdysozoa</taxon>
        <taxon>Arthropoda</taxon>
        <taxon>Hexapoda</taxon>
        <taxon>Insecta</taxon>
        <taxon>Pterygota</taxon>
        <taxon>Neoptera</taxon>
        <taxon>Endopterygota</taxon>
        <taxon>Coleoptera</taxon>
        <taxon>Polyphaga</taxon>
        <taxon>Cucujiformia</taxon>
        <taxon>Curculionidae</taxon>
        <taxon>Scolytinae</taxon>
        <taxon>Hypothenemus</taxon>
    </lineage>
</organism>
<evidence type="ECO:0000313" key="3">
    <source>
        <dbReference type="Proteomes" id="UP001566132"/>
    </source>
</evidence>
<gene>
    <name evidence="2" type="ORF">ABEB36_012404</name>
</gene>
<dbReference type="PANTHER" id="PTHR12436">
    <property type="entry name" value="80 KDA MCM3-ASSOCIATED PROTEIN"/>
    <property type="match status" value="1"/>
</dbReference>
<comment type="caution">
    <text evidence="2">The sequence shown here is derived from an EMBL/GenBank/DDBJ whole genome shotgun (WGS) entry which is preliminary data.</text>
</comment>
<dbReference type="EMBL" id="JBDJPC010000009">
    <property type="protein sequence ID" value="KAL1491875.1"/>
    <property type="molecule type" value="Genomic_DNA"/>
</dbReference>
<protein>
    <recommendedName>
        <fullName evidence="1">SAC3/GANP/THP3 conserved domain-containing protein</fullName>
    </recommendedName>
</protein>
<name>A0ABD1EBU5_HYPHA</name>
<accession>A0ABD1EBU5</accession>
<dbReference type="Pfam" id="PF03399">
    <property type="entry name" value="SAC3_GANP"/>
    <property type="match status" value="1"/>
</dbReference>
<keyword evidence="3" id="KW-1185">Reference proteome</keyword>
<reference evidence="2 3" key="1">
    <citation type="submission" date="2024-05" db="EMBL/GenBank/DDBJ databases">
        <title>Genetic variation in Jamaican populations of the coffee berry borer (Hypothenemus hampei).</title>
        <authorList>
            <person name="Errbii M."/>
            <person name="Myrie A."/>
        </authorList>
    </citation>
    <scope>NUCLEOTIDE SEQUENCE [LARGE SCALE GENOMIC DNA]</scope>
    <source>
        <strain evidence="2">JA-Hopewell-2020-01-JO</strain>
        <tissue evidence="2">Whole body</tissue>
    </source>
</reference>
<proteinExistence type="predicted"/>
<dbReference type="InterPro" id="IPR045107">
    <property type="entry name" value="SAC3/GANP/THP3"/>
</dbReference>
<dbReference type="AlphaFoldDB" id="A0ABD1EBU5"/>
<sequence length="343" mass="39985">MQAKQVTGRCMSMCPDKEIKWREEQKLLHILEMVTGTENSPRPTADRKKVVKSFARSAAGKYLLDPNNLRPPDVLLHTVKYLLTEVIKTDKIPWHIVYDFIMDRLRSVRQDMVVQEIAFEKSIDILQPIVMFYAYSSYRLSEEPLAHFDPHINKTHLLECLKRLLCYYDESGRLKEDSPLRLDKKQINFRFLFEALYLVTNAGDVAANEILQLSFSLSMSYRQNNFVRFCRLIEKLPIQLQCVAALHLPEIRRCAFKIMSVAYNSKNNLMFPLELLKNLLLFNNIVDVKNCCDFYGFKCTKNDVVFVKSDFDGSKTNSFIHLDFIDDVLQTVDICDLVLMNLK</sequence>